<dbReference type="Pfam" id="PF11721">
    <property type="entry name" value="Malectin"/>
    <property type="match status" value="1"/>
</dbReference>
<dbReference type="PANTHER" id="PTHR13460:SF0">
    <property type="entry name" value="MALECTIN"/>
    <property type="match status" value="1"/>
</dbReference>
<keyword evidence="3 10" id="KW-0812">Transmembrane</keyword>
<keyword evidence="6 10" id="KW-1133">Transmembrane helix</keyword>
<protein>
    <recommendedName>
        <fullName evidence="11">Malectin domain-containing protein</fullName>
    </recommendedName>
</protein>
<dbReference type="InterPro" id="IPR039155">
    <property type="entry name" value="MLEC"/>
</dbReference>
<dbReference type="GO" id="GO:0005789">
    <property type="term" value="C:endoplasmic reticulum membrane"/>
    <property type="evidence" value="ECO:0007669"/>
    <property type="project" value="UniProtKB-SubCell"/>
</dbReference>
<comment type="subcellular location">
    <subcellularLocation>
        <location evidence="1">Endoplasmic reticulum membrane</location>
        <topology evidence="1">Single-pass type I membrane protein</topology>
    </subcellularLocation>
</comment>
<evidence type="ECO:0000256" key="1">
    <source>
        <dbReference type="ARBA" id="ARBA00004115"/>
    </source>
</evidence>
<dbReference type="InterPro" id="IPR021720">
    <property type="entry name" value="Malectin_dom"/>
</dbReference>
<evidence type="ECO:0000256" key="2">
    <source>
        <dbReference type="ARBA" id="ARBA00009141"/>
    </source>
</evidence>
<keyword evidence="9" id="KW-0119">Carbohydrate metabolism</keyword>
<feature type="transmembrane region" description="Helical" evidence="10">
    <location>
        <begin position="160"/>
        <end position="181"/>
    </location>
</feature>
<accession>A0A8S1NTJ2</accession>
<keyword evidence="5" id="KW-0256">Endoplasmic reticulum</keyword>
<evidence type="ECO:0000313" key="12">
    <source>
        <dbReference type="EMBL" id="CAD8092695.1"/>
    </source>
</evidence>
<sequence>MILENIDIFKLVGAFTAHTEYIEIVIDEAEVYYQGQPCIGALNNKNELIIGFSSSQDQATIAALFLFKGTLKDTDFEDKENFQERWIKRNTPRTNEEMKQQNQERIKNIEKEIKEKQSILKVREGFGHEIEFEEIKQPQKKMEWPEFSFQLLFILLKTPLGAVLLVGFLTVCFVTISFVFFDPYGQNKIKKQYQELKDLQEFKQRIILQKQVMPKSD</sequence>
<feature type="domain" description="Malectin" evidence="11">
    <location>
        <begin position="1"/>
        <end position="64"/>
    </location>
</feature>
<dbReference type="AlphaFoldDB" id="A0A8S1NTJ2"/>
<organism evidence="12 13">
    <name type="scientific">Paramecium sonneborni</name>
    <dbReference type="NCBI Taxonomy" id="65129"/>
    <lineage>
        <taxon>Eukaryota</taxon>
        <taxon>Sar</taxon>
        <taxon>Alveolata</taxon>
        <taxon>Ciliophora</taxon>
        <taxon>Intramacronucleata</taxon>
        <taxon>Oligohymenophorea</taxon>
        <taxon>Peniculida</taxon>
        <taxon>Parameciidae</taxon>
        <taxon>Paramecium</taxon>
    </lineage>
</organism>
<comment type="similarity">
    <text evidence="2">Belongs to the malectin family.</text>
</comment>
<keyword evidence="4" id="KW-0732">Signal</keyword>
<dbReference type="PANTHER" id="PTHR13460">
    <property type="match status" value="1"/>
</dbReference>
<proteinExistence type="inferred from homology"/>
<reference evidence="12" key="1">
    <citation type="submission" date="2021-01" db="EMBL/GenBank/DDBJ databases">
        <authorList>
            <consortium name="Genoscope - CEA"/>
            <person name="William W."/>
        </authorList>
    </citation>
    <scope>NUCLEOTIDE SEQUENCE</scope>
</reference>
<keyword evidence="7 10" id="KW-0472">Membrane</keyword>
<evidence type="ECO:0000256" key="6">
    <source>
        <dbReference type="ARBA" id="ARBA00022989"/>
    </source>
</evidence>
<dbReference type="GO" id="GO:0030246">
    <property type="term" value="F:carbohydrate binding"/>
    <property type="evidence" value="ECO:0007669"/>
    <property type="project" value="InterPro"/>
</dbReference>
<dbReference type="Proteomes" id="UP000692954">
    <property type="component" value="Unassembled WGS sequence"/>
</dbReference>
<evidence type="ECO:0000313" key="13">
    <source>
        <dbReference type="Proteomes" id="UP000692954"/>
    </source>
</evidence>
<evidence type="ECO:0000256" key="7">
    <source>
        <dbReference type="ARBA" id="ARBA00023136"/>
    </source>
</evidence>
<evidence type="ECO:0000256" key="3">
    <source>
        <dbReference type="ARBA" id="ARBA00022692"/>
    </source>
</evidence>
<evidence type="ECO:0000256" key="10">
    <source>
        <dbReference type="SAM" id="Phobius"/>
    </source>
</evidence>
<gene>
    <name evidence="12" type="ORF">PSON_ATCC_30995.1.T0590203</name>
</gene>
<comment type="caution">
    <text evidence="12">The sequence shown here is derived from an EMBL/GenBank/DDBJ whole genome shotgun (WGS) entry which is preliminary data.</text>
</comment>
<evidence type="ECO:0000259" key="11">
    <source>
        <dbReference type="Pfam" id="PF11721"/>
    </source>
</evidence>
<keyword evidence="13" id="KW-1185">Reference proteome</keyword>
<dbReference type="EMBL" id="CAJJDN010000059">
    <property type="protein sequence ID" value="CAD8092695.1"/>
    <property type="molecule type" value="Genomic_DNA"/>
</dbReference>
<keyword evidence="8" id="KW-0325">Glycoprotein</keyword>
<evidence type="ECO:0000256" key="4">
    <source>
        <dbReference type="ARBA" id="ARBA00022729"/>
    </source>
</evidence>
<name>A0A8S1NTJ2_9CILI</name>
<evidence type="ECO:0000256" key="5">
    <source>
        <dbReference type="ARBA" id="ARBA00022824"/>
    </source>
</evidence>
<evidence type="ECO:0000256" key="9">
    <source>
        <dbReference type="ARBA" id="ARBA00023277"/>
    </source>
</evidence>
<evidence type="ECO:0000256" key="8">
    <source>
        <dbReference type="ARBA" id="ARBA00023180"/>
    </source>
</evidence>